<keyword evidence="1 3" id="KW-0378">Hydrolase</keyword>
<dbReference type="Pfam" id="PF00561">
    <property type="entry name" value="Abhydrolase_1"/>
    <property type="match status" value="1"/>
</dbReference>
<evidence type="ECO:0000259" key="2">
    <source>
        <dbReference type="Pfam" id="PF00561"/>
    </source>
</evidence>
<dbReference type="InterPro" id="IPR000639">
    <property type="entry name" value="Epox_hydrolase-like"/>
</dbReference>
<evidence type="ECO:0000313" key="3">
    <source>
        <dbReference type="EMBL" id="MCU7616239.1"/>
    </source>
</evidence>
<evidence type="ECO:0000313" key="4">
    <source>
        <dbReference type="Proteomes" id="UP001208649"/>
    </source>
</evidence>
<protein>
    <submittedName>
        <fullName evidence="3">Alpha/beta hydrolase</fullName>
    </submittedName>
</protein>
<dbReference type="GO" id="GO:0016787">
    <property type="term" value="F:hydrolase activity"/>
    <property type="evidence" value="ECO:0007669"/>
    <property type="project" value="UniProtKB-KW"/>
</dbReference>
<dbReference type="PRINTS" id="PR00111">
    <property type="entry name" value="ABHYDROLASE"/>
</dbReference>
<name>A0ABT2W1Y6_9FLAO</name>
<dbReference type="EMBL" id="JAOTEM010000001">
    <property type="protein sequence ID" value="MCU7616239.1"/>
    <property type="molecule type" value="Genomic_DNA"/>
</dbReference>
<dbReference type="InterPro" id="IPR029058">
    <property type="entry name" value="AB_hydrolase_fold"/>
</dbReference>
<evidence type="ECO:0000256" key="1">
    <source>
        <dbReference type="ARBA" id="ARBA00022801"/>
    </source>
</evidence>
<dbReference type="Gene3D" id="3.40.50.1820">
    <property type="entry name" value="alpha/beta hydrolase"/>
    <property type="match status" value="1"/>
</dbReference>
<accession>A0ABT2W1Y6</accession>
<dbReference type="PANTHER" id="PTHR43329">
    <property type="entry name" value="EPOXIDE HYDROLASE"/>
    <property type="match status" value="1"/>
</dbReference>
<keyword evidence="4" id="KW-1185">Reference proteome</keyword>
<dbReference type="SUPFAM" id="SSF53474">
    <property type="entry name" value="alpha/beta-Hydrolases"/>
    <property type="match status" value="1"/>
</dbReference>
<organism evidence="3 4">
    <name type="scientific">Chryseobacterium edaphi</name>
    <dbReference type="NCBI Taxonomy" id="2976532"/>
    <lineage>
        <taxon>Bacteria</taxon>
        <taxon>Pseudomonadati</taxon>
        <taxon>Bacteroidota</taxon>
        <taxon>Flavobacteriia</taxon>
        <taxon>Flavobacteriales</taxon>
        <taxon>Weeksellaceae</taxon>
        <taxon>Chryseobacterium group</taxon>
        <taxon>Chryseobacterium</taxon>
    </lineage>
</organism>
<gene>
    <name evidence="3" type="ORF">NZ698_03450</name>
</gene>
<dbReference type="InterPro" id="IPR000073">
    <property type="entry name" value="AB_hydrolase_1"/>
</dbReference>
<dbReference type="RefSeq" id="WP_263001693.1">
    <property type="nucleotide sequence ID" value="NZ_JAOTEM010000001.1"/>
</dbReference>
<reference evidence="4" key="1">
    <citation type="submission" date="2023-07" db="EMBL/GenBank/DDBJ databases">
        <title>Chryseobacterium sp. strain PBS4-4 Genome sequencing and assembly.</title>
        <authorList>
            <person name="Jung Y."/>
        </authorList>
    </citation>
    <scope>NUCLEOTIDE SEQUENCE [LARGE SCALE GENOMIC DNA]</scope>
    <source>
        <strain evidence="4">PBS4-4</strain>
    </source>
</reference>
<comment type="caution">
    <text evidence="3">The sequence shown here is derived from an EMBL/GenBank/DDBJ whole genome shotgun (WGS) entry which is preliminary data.</text>
</comment>
<dbReference type="PRINTS" id="PR00412">
    <property type="entry name" value="EPOXHYDRLASE"/>
</dbReference>
<dbReference type="Proteomes" id="UP001208649">
    <property type="component" value="Unassembled WGS sequence"/>
</dbReference>
<feature type="domain" description="AB hydrolase-1" evidence="2">
    <location>
        <begin position="4"/>
        <end position="223"/>
    </location>
</feature>
<proteinExistence type="predicted"/>
<sequence length="238" mass="26658">MPILAKHHKVIVIDLRGMGSSEKSIGGYSKKNMASDIASLIRLMELGIVSIAGHDIGATIAISFAGNYPELTENLIVLDTPFPEDDLYKLPMLPVGLPVHPWRIAFNQIKDLPGNLLEGRFHIVQNWLFDEMLVNKDSISDFDRQVYAKAYETKEAINASNAWYQAFPEDIQDIKDMKIIEAPTLALGSTNATTMLKASLPNYIRNLEFKEIKNSGHFIVEEQPIEVANLISEFLTQD</sequence>